<reference evidence="2" key="1">
    <citation type="journal article" date="2015" name="Nature">
        <title>Complex archaea that bridge the gap between prokaryotes and eukaryotes.</title>
        <authorList>
            <person name="Spang A."/>
            <person name="Saw J.H."/>
            <person name="Jorgensen S.L."/>
            <person name="Zaremba-Niedzwiedzka K."/>
            <person name="Martijn J."/>
            <person name="Lind A.E."/>
            <person name="van Eijk R."/>
            <person name="Schleper C."/>
            <person name="Guy L."/>
            <person name="Ettema T.J."/>
        </authorList>
    </citation>
    <scope>NUCLEOTIDE SEQUENCE</scope>
</reference>
<proteinExistence type="predicted"/>
<comment type="caution">
    <text evidence="2">The sequence shown here is derived from an EMBL/GenBank/DDBJ whole genome shotgun (WGS) entry which is preliminary data.</text>
</comment>
<name>A0A0F9IKV0_9ZZZZ</name>
<accession>A0A0F9IKV0</accession>
<evidence type="ECO:0000259" key="1">
    <source>
        <dbReference type="PROSITE" id="PS50853"/>
    </source>
</evidence>
<feature type="non-terminal residue" evidence="2">
    <location>
        <position position="1"/>
    </location>
</feature>
<feature type="domain" description="Fibronectin type-III" evidence="1">
    <location>
        <begin position="122"/>
        <end position="222"/>
    </location>
</feature>
<dbReference type="InterPro" id="IPR013783">
    <property type="entry name" value="Ig-like_fold"/>
</dbReference>
<dbReference type="InterPro" id="IPR036116">
    <property type="entry name" value="FN3_sf"/>
</dbReference>
<evidence type="ECO:0000313" key="2">
    <source>
        <dbReference type="EMBL" id="KKL94400.1"/>
    </source>
</evidence>
<sequence length="843" mass="89061">AKNYSEIVSNKLFSEWIPQDDDAGDISSGIAASIASRRRTLLRDGYRAITFATRLDKADLQIGDHIALNAARYERTGVGTSNPLSLFILSKRIDASLAFIEFSALVLLDNEQSVAGLTAIDPPTAVTITDNADRTVDIAFTASADDDGTDIKYYQIYIRRKSLRNWGGFKTRVTATGAASYTVSGYALSDIGVYDFGVRAVFKSGRVSTIAEALAELVTDATLAAPTWQLIPAVNGWNFDITSEVQGAIQYRVLKFNPSTLIFESVGSIKARLAVNKKRKAGFEPLVSAGFVANGIAYGRFKLATVNEAGEGDASAEQAAFSLPYQGTMLASSLTPSLPAESGTYPTLTPWQNASGEYRYSVTLKLTAAVGFVDFAKRYEFERQPSGGTWEKVGERRIENYPAPETIIWINHDARLTPGVTYNWRARAMAPDGTVSDYSNTLSEEVVVPPTALDQPTITVTPHLMGFRITISEPVRAAAAVTDFSHYKIEANIDTAGWNTIADYFKGQVFEYGLVNASVAESWDFRVTAIDKHGNESTVSAESGGDTVEQLETSTISDIGIQGWQFDATYASDSNVQVSWGAGALRLSDGTTTYNITGANTGTMSALTFIYFDSDASITLLQTTTTPATAIGPNKFIVAVAENEAAGRTASFAAFGGAGGGHGIGLLVAENFAANIITANEMVANSLTGVEINAAANITVGTGNDVIRISGDDATYRWWIGHATAASAPLRATKGGALICTDLTATGTFSTSASGKRLQIHPVSSNIVLTAHDASNNEQVVISPDTGGGSASIEVRDAAGPVSKVVGGGVGHFSGSAFAAIQVSGTGHGECVLADSTGAITVR</sequence>
<dbReference type="CDD" id="cd00063">
    <property type="entry name" value="FN3"/>
    <property type="match status" value="1"/>
</dbReference>
<organism evidence="2">
    <name type="scientific">marine sediment metagenome</name>
    <dbReference type="NCBI Taxonomy" id="412755"/>
    <lineage>
        <taxon>unclassified sequences</taxon>
        <taxon>metagenomes</taxon>
        <taxon>ecological metagenomes</taxon>
    </lineage>
</organism>
<feature type="non-terminal residue" evidence="2">
    <location>
        <position position="843"/>
    </location>
</feature>
<dbReference type="EMBL" id="LAZR01018934">
    <property type="protein sequence ID" value="KKL94400.1"/>
    <property type="molecule type" value="Genomic_DNA"/>
</dbReference>
<dbReference type="PROSITE" id="PS50853">
    <property type="entry name" value="FN3"/>
    <property type="match status" value="1"/>
</dbReference>
<dbReference type="Gene3D" id="2.60.40.10">
    <property type="entry name" value="Immunoglobulins"/>
    <property type="match status" value="1"/>
</dbReference>
<dbReference type="AlphaFoldDB" id="A0A0F9IKV0"/>
<protein>
    <recommendedName>
        <fullName evidence="1">Fibronectin type-III domain-containing protein</fullName>
    </recommendedName>
</protein>
<gene>
    <name evidence="2" type="ORF">LCGC14_1865050</name>
</gene>
<dbReference type="SUPFAM" id="SSF49265">
    <property type="entry name" value="Fibronectin type III"/>
    <property type="match status" value="1"/>
</dbReference>
<dbReference type="InterPro" id="IPR003961">
    <property type="entry name" value="FN3_dom"/>
</dbReference>